<dbReference type="Proteomes" id="UP000325785">
    <property type="component" value="Chromosome"/>
</dbReference>
<reference evidence="3 5" key="2">
    <citation type="submission" date="2018-08" db="EMBL/GenBank/DDBJ databases">
        <title>Genetic Globetrotter - A new plasmid hitch-hiking vast phylogenetic and geographic distances.</title>
        <authorList>
            <person name="Vollmers J."/>
            <person name="Petersen J."/>
        </authorList>
    </citation>
    <scope>NUCLEOTIDE SEQUENCE [LARGE SCALE GENOMIC DNA]</scope>
    <source>
        <strain evidence="3 5">DSM 26383</strain>
    </source>
</reference>
<accession>A0A0T5P6N5</accession>
<dbReference type="AlphaFoldDB" id="A0A0T5P6N5"/>
<dbReference type="RefSeq" id="WP_057817354.1">
    <property type="nucleotide sequence ID" value="NZ_CP031598.1"/>
</dbReference>
<keyword evidence="4" id="KW-1185">Reference proteome</keyword>
<dbReference type="EMBL" id="CP031598">
    <property type="protein sequence ID" value="QEW24348.1"/>
    <property type="molecule type" value="Genomic_DNA"/>
</dbReference>
<feature type="chain" id="PRO_5010437413" evidence="1">
    <location>
        <begin position="32"/>
        <end position="187"/>
    </location>
</feature>
<reference evidence="2 4" key="1">
    <citation type="submission" date="2015-04" db="EMBL/GenBank/DDBJ databases">
        <title>The draft genome sequence of Roseovarius indicus B108T.</title>
        <authorList>
            <person name="Li G."/>
            <person name="Lai Q."/>
            <person name="Shao Z."/>
            <person name="Yan P."/>
        </authorList>
    </citation>
    <scope>NUCLEOTIDE SEQUENCE [LARGE SCALE GENOMIC DNA]</scope>
    <source>
        <strain evidence="2 4">B108</strain>
    </source>
</reference>
<dbReference type="EMBL" id="LAXI01000011">
    <property type="protein sequence ID" value="KRS16760.1"/>
    <property type="molecule type" value="Genomic_DNA"/>
</dbReference>
<protein>
    <submittedName>
        <fullName evidence="2">Uncharacterized protein</fullName>
    </submittedName>
</protein>
<evidence type="ECO:0000313" key="4">
    <source>
        <dbReference type="Proteomes" id="UP000051401"/>
    </source>
</evidence>
<dbReference type="PATRIC" id="fig|540747.5.peg.944"/>
<gene>
    <name evidence="3" type="ORF">RIdsm_00125</name>
    <name evidence="2" type="ORF">XM52_16120</name>
</gene>
<evidence type="ECO:0000313" key="3">
    <source>
        <dbReference type="EMBL" id="QEW24348.1"/>
    </source>
</evidence>
<feature type="signal peptide" evidence="1">
    <location>
        <begin position="1"/>
        <end position="31"/>
    </location>
</feature>
<name>A0A0T5P6N5_9RHOB</name>
<dbReference type="KEGG" id="rid:RIdsm_00125"/>
<evidence type="ECO:0000256" key="1">
    <source>
        <dbReference type="SAM" id="SignalP"/>
    </source>
</evidence>
<dbReference type="Proteomes" id="UP000051401">
    <property type="component" value="Unassembled WGS sequence"/>
</dbReference>
<proteinExistence type="predicted"/>
<organism evidence="2 4">
    <name type="scientific">Roseovarius indicus</name>
    <dbReference type="NCBI Taxonomy" id="540747"/>
    <lineage>
        <taxon>Bacteria</taxon>
        <taxon>Pseudomonadati</taxon>
        <taxon>Pseudomonadota</taxon>
        <taxon>Alphaproteobacteria</taxon>
        <taxon>Rhodobacterales</taxon>
        <taxon>Roseobacteraceae</taxon>
        <taxon>Roseovarius</taxon>
    </lineage>
</organism>
<keyword evidence="1" id="KW-0732">Signal</keyword>
<sequence length="187" mass="19792">MYQIRRSRARAPWLALVASLGAGSLAAPALAECDEVATTLTGSASLDEVKDWVRAEGADRIEGTPTGTYEYFDEGVALWLALSEAPDGRICGRYGGRYFDPERTFQSHVVLGGQLSNGAWEVTLADRTGTVKTGYGAMLLFDSEDLVLADGAVIYADGQRFALMRPVSALEASEGSDSQSAGSGATE</sequence>
<evidence type="ECO:0000313" key="5">
    <source>
        <dbReference type="Proteomes" id="UP000325785"/>
    </source>
</evidence>
<evidence type="ECO:0000313" key="2">
    <source>
        <dbReference type="EMBL" id="KRS16760.1"/>
    </source>
</evidence>